<name>A0AAU8CH38_9EURY</name>
<evidence type="ECO:0000256" key="5">
    <source>
        <dbReference type="SAM" id="Phobius"/>
    </source>
</evidence>
<gene>
    <name evidence="6" type="ORF">ABSL23_16080</name>
</gene>
<accession>A0AAU8CH38</accession>
<dbReference type="EMBL" id="CP159205">
    <property type="protein sequence ID" value="XCF18244.1"/>
    <property type="molecule type" value="Genomic_DNA"/>
</dbReference>
<sequence>MKYAMSTQSIRTNFLGTETSFSVSGAWLSYWILLLRLTAGWWMLHAGLDKIWAWPFDASWFVGGAAQGTILAPFVTPFSDGILLAFVNVAVPLGQTAIGLGLILGVLTRTAAFFGAFMMLFFYFINGYGGGWANGMVTGELLGIMVFGTIVALGAGGVLAVDNRLREMELFENTRLRKLLG</sequence>
<evidence type="ECO:0000256" key="3">
    <source>
        <dbReference type="ARBA" id="ARBA00022989"/>
    </source>
</evidence>
<dbReference type="Pfam" id="PF07681">
    <property type="entry name" value="DoxX"/>
    <property type="match status" value="1"/>
</dbReference>
<feature type="transmembrane region" description="Helical" evidence="5">
    <location>
        <begin position="21"/>
        <end position="44"/>
    </location>
</feature>
<dbReference type="GeneID" id="91110701"/>
<dbReference type="RefSeq" id="WP_229772977.1">
    <property type="nucleotide sequence ID" value="NZ_CP159205.1"/>
</dbReference>
<dbReference type="InterPro" id="IPR032808">
    <property type="entry name" value="DoxX"/>
</dbReference>
<proteinExistence type="predicted"/>
<evidence type="ECO:0000256" key="2">
    <source>
        <dbReference type="ARBA" id="ARBA00022692"/>
    </source>
</evidence>
<keyword evidence="6" id="KW-0614">Plasmid</keyword>
<comment type="subcellular location">
    <subcellularLocation>
        <location evidence="1">Membrane</location>
        <topology evidence="1">Multi-pass membrane protein</topology>
    </subcellularLocation>
</comment>
<feature type="transmembrane region" description="Helical" evidence="5">
    <location>
        <begin position="82"/>
        <end position="104"/>
    </location>
</feature>
<evidence type="ECO:0000256" key="1">
    <source>
        <dbReference type="ARBA" id="ARBA00004141"/>
    </source>
</evidence>
<feature type="transmembrane region" description="Helical" evidence="5">
    <location>
        <begin position="111"/>
        <end position="129"/>
    </location>
</feature>
<geneLocation type="plasmid" evidence="6">
    <name>pNMX12-1_211</name>
</geneLocation>
<feature type="transmembrane region" description="Helical" evidence="5">
    <location>
        <begin position="141"/>
        <end position="161"/>
    </location>
</feature>
<organism evidence="6">
    <name type="scientific">Halobacterium sp. NMX12-1</name>
    <dbReference type="NCBI Taxonomy" id="3166650"/>
    <lineage>
        <taxon>Archaea</taxon>
        <taxon>Methanobacteriati</taxon>
        <taxon>Methanobacteriota</taxon>
        <taxon>Stenosarchaea group</taxon>
        <taxon>Halobacteria</taxon>
        <taxon>Halobacteriales</taxon>
        <taxon>Halobacteriaceae</taxon>
        <taxon>Halobacterium</taxon>
    </lineage>
</organism>
<protein>
    <submittedName>
        <fullName evidence="6">DoxX family protein</fullName>
    </submittedName>
</protein>
<dbReference type="GO" id="GO:0016020">
    <property type="term" value="C:membrane"/>
    <property type="evidence" value="ECO:0007669"/>
    <property type="project" value="UniProtKB-SubCell"/>
</dbReference>
<evidence type="ECO:0000313" key="6">
    <source>
        <dbReference type="EMBL" id="XCF18244.1"/>
    </source>
</evidence>
<dbReference type="KEGG" id="hanx:ABSL23_16080"/>
<reference evidence="6" key="1">
    <citation type="submission" date="2024-06" db="EMBL/GenBank/DDBJ databases">
        <title>Genome Sequence of an extremely halophilic archaeon isolated from Permian era halite, Salado Formation, Carlsbad, New Mexico: Halobacterium sp. strain NMX12-1.</title>
        <authorList>
            <person name="Sotoa L."/>
            <person name="DasSarma P."/>
            <person name="Anton B.P."/>
            <person name="Vincze T."/>
            <person name="Verma I."/>
            <person name="Eralp B."/>
            <person name="Powers D.W."/>
            <person name="Dozier B.L."/>
            <person name="Roberts R.J."/>
            <person name="DasSarma S."/>
        </authorList>
    </citation>
    <scope>NUCLEOTIDE SEQUENCE</scope>
    <source>
        <strain evidence="6">NMX12-1</strain>
        <plasmid evidence="6">pNMX12-1_211</plasmid>
    </source>
</reference>
<evidence type="ECO:0000256" key="4">
    <source>
        <dbReference type="ARBA" id="ARBA00023136"/>
    </source>
</evidence>
<keyword evidence="4 5" id="KW-0472">Membrane</keyword>
<dbReference type="AlphaFoldDB" id="A0AAU8CH38"/>
<keyword evidence="3 5" id="KW-1133">Transmembrane helix</keyword>
<keyword evidence="2 5" id="KW-0812">Transmembrane</keyword>